<evidence type="ECO:0000313" key="4">
    <source>
        <dbReference type="EMBL" id="CAG8439463.1"/>
    </source>
</evidence>
<dbReference type="AlphaFoldDB" id="A0A9N8YQ17"/>
<proteinExistence type="inferred from homology"/>
<keyword evidence="2" id="KW-1133">Transmembrane helix</keyword>
<evidence type="ECO:0000313" key="5">
    <source>
        <dbReference type="Proteomes" id="UP000789508"/>
    </source>
</evidence>
<feature type="transmembrane region" description="Helical" evidence="2">
    <location>
        <begin position="76"/>
        <end position="96"/>
    </location>
</feature>
<dbReference type="CDD" id="cd13969">
    <property type="entry name" value="ADCK1-like"/>
    <property type="match status" value="1"/>
</dbReference>
<evidence type="ECO:0000256" key="1">
    <source>
        <dbReference type="ARBA" id="ARBA00009670"/>
    </source>
</evidence>
<dbReference type="Proteomes" id="UP000789508">
    <property type="component" value="Unassembled WGS sequence"/>
</dbReference>
<comment type="caution">
    <text evidence="4">The sequence shown here is derived from an EMBL/GenBank/DDBJ whole genome shotgun (WGS) entry which is preliminary data.</text>
</comment>
<gene>
    <name evidence="4" type="ORF">ALEPTO_LOCUS174</name>
</gene>
<comment type="similarity">
    <text evidence="1">Belongs to the protein kinase superfamily. ADCK protein kinase family.</text>
</comment>
<reference evidence="4" key="1">
    <citation type="submission" date="2021-06" db="EMBL/GenBank/DDBJ databases">
        <authorList>
            <person name="Kallberg Y."/>
            <person name="Tangrot J."/>
            <person name="Rosling A."/>
        </authorList>
    </citation>
    <scope>NUCLEOTIDE SEQUENCE</scope>
    <source>
        <strain evidence="4">FL130A</strain>
    </source>
</reference>
<dbReference type="OrthoDB" id="427480at2759"/>
<accession>A0A9N8YQ17</accession>
<dbReference type="InterPro" id="IPR011009">
    <property type="entry name" value="Kinase-like_dom_sf"/>
</dbReference>
<dbReference type="Pfam" id="PF03109">
    <property type="entry name" value="ABC1"/>
    <property type="match status" value="1"/>
</dbReference>
<dbReference type="InterPro" id="IPR045307">
    <property type="entry name" value="ADCK1_dom"/>
</dbReference>
<organism evidence="4 5">
    <name type="scientific">Ambispora leptoticha</name>
    <dbReference type="NCBI Taxonomy" id="144679"/>
    <lineage>
        <taxon>Eukaryota</taxon>
        <taxon>Fungi</taxon>
        <taxon>Fungi incertae sedis</taxon>
        <taxon>Mucoromycota</taxon>
        <taxon>Glomeromycotina</taxon>
        <taxon>Glomeromycetes</taxon>
        <taxon>Archaeosporales</taxon>
        <taxon>Ambisporaceae</taxon>
        <taxon>Ambispora</taxon>
    </lineage>
</organism>
<sequence length="647" mass="73897">MQGISRVVPLPSNGFLLAGFNKGTIASGSPFLKTKLGSTNFHKSITTTFSRVYPHKVLSRKPSTAIKKIGRAIRNVTLGILSIATGTAIILATWKEDYREKFTLWCAGAFRSAVTIVSCCLCMLEYKVLHLRYASTGYDSDEYKAARNLVHLRCAYRLLRLCKLNTGVYIKGVDLTVAGQHLASLTYVVPKQYTDVLSVLQDRAPYRAMSEIEKIIKEEFDGQGSKDLFSEFDETPLAAASLAQVHRAITKDGREAAVKVQYPDVSRLFNVDVWTMQTMSDLISYFFPEFELGWIVTEFKQNLIAEFDFKAEGRNGELTKQRFAHRGESFAVPEIYHELSTKRVLTMQFIRGVKINDLNGLKKLGADPAWVRNQLLEIFAEMIFCHGIVHCDPHPGNALVAISPVTKKPQLILLDHGLYRELSDDFRKTYCALWKALILNDAKALKESAESLGVGEYTNFLPLIFTQRIPDSTSLLGEDLSPEDRAILHDQLKNVTLNDLLVFLERLPRDMLLVFRTINLLRGIHRQLGGTPMEVYSLNAEYATRGFWCETREEKQIRIQREKEKRQKERRKAAGQPENGNYEVGPIRRWYLFGGAPTLRRSLGYLHDEIWLKIRFYMTELFIKVWRWWYRITITSGDHSQNAPAFQ</sequence>
<keyword evidence="2" id="KW-0472">Membrane</keyword>
<dbReference type="PANTHER" id="PTHR43173:SF28">
    <property type="entry name" value="AARF DOMAIN CONTAINING KINASE 5"/>
    <property type="match status" value="1"/>
</dbReference>
<name>A0A9N8YQ17_9GLOM</name>
<feature type="domain" description="ABC1 atypical kinase-like" evidence="3">
    <location>
        <begin position="200"/>
        <end position="448"/>
    </location>
</feature>
<dbReference type="InterPro" id="IPR004147">
    <property type="entry name" value="ABC1_dom"/>
</dbReference>
<keyword evidence="5" id="KW-1185">Reference proteome</keyword>
<keyword evidence="2" id="KW-0812">Transmembrane</keyword>
<dbReference type="PANTHER" id="PTHR43173">
    <property type="entry name" value="ABC1 FAMILY PROTEIN"/>
    <property type="match status" value="1"/>
</dbReference>
<dbReference type="EMBL" id="CAJVPS010000008">
    <property type="protein sequence ID" value="CAG8439463.1"/>
    <property type="molecule type" value="Genomic_DNA"/>
</dbReference>
<evidence type="ECO:0000256" key="2">
    <source>
        <dbReference type="SAM" id="Phobius"/>
    </source>
</evidence>
<evidence type="ECO:0000259" key="3">
    <source>
        <dbReference type="Pfam" id="PF03109"/>
    </source>
</evidence>
<protein>
    <submittedName>
        <fullName evidence="4">1326_t:CDS:1</fullName>
    </submittedName>
</protein>
<dbReference type="InterPro" id="IPR051130">
    <property type="entry name" value="Mito_struct-func_regulator"/>
</dbReference>
<dbReference type="SUPFAM" id="SSF56112">
    <property type="entry name" value="Protein kinase-like (PK-like)"/>
    <property type="match status" value="1"/>
</dbReference>